<dbReference type="AlphaFoldDB" id="A0A6C0P6F9"/>
<evidence type="ECO:0000256" key="3">
    <source>
        <dbReference type="ARBA" id="ARBA00022544"/>
    </source>
</evidence>
<keyword evidence="4" id="KW-0732">Signal</keyword>
<dbReference type="PROSITE" id="PS51257">
    <property type="entry name" value="PROKAR_LIPOPROTEIN"/>
    <property type="match status" value="1"/>
</dbReference>
<dbReference type="GO" id="GO:0016020">
    <property type="term" value="C:membrane"/>
    <property type="evidence" value="ECO:0007669"/>
    <property type="project" value="UniProtKB-SubCell"/>
</dbReference>
<dbReference type="GO" id="GO:0009847">
    <property type="term" value="P:spore germination"/>
    <property type="evidence" value="ECO:0007669"/>
    <property type="project" value="InterPro"/>
</dbReference>
<comment type="similarity">
    <text evidence="2">Belongs to the GerABKC lipoprotein family.</text>
</comment>
<name>A0A6C0P6F9_9BACL</name>
<comment type="subcellular location">
    <subcellularLocation>
        <location evidence="1">Membrane</location>
        <topology evidence="1">Lipid-anchor</topology>
    </subcellularLocation>
</comment>
<dbReference type="PANTHER" id="PTHR35789">
    <property type="entry name" value="SPORE GERMINATION PROTEIN B3"/>
    <property type="match status" value="1"/>
</dbReference>
<dbReference type="NCBIfam" id="TIGR02887">
    <property type="entry name" value="spore_ger_x_C"/>
    <property type="match status" value="1"/>
</dbReference>
<protein>
    <submittedName>
        <fullName evidence="10">Ger(X)C family spore germination protein</fullName>
    </submittedName>
</protein>
<feature type="domain" description="Spore germination GerAC-like C-terminal" evidence="8">
    <location>
        <begin position="218"/>
        <end position="367"/>
    </location>
</feature>
<dbReference type="RefSeq" id="WP_162644095.1">
    <property type="nucleotide sequence ID" value="NZ_CP048286.1"/>
</dbReference>
<evidence type="ECO:0000259" key="8">
    <source>
        <dbReference type="Pfam" id="PF05504"/>
    </source>
</evidence>
<evidence type="ECO:0000256" key="2">
    <source>
        <dbReference type="ARBA" id="ARBA00007886"/>
    </source>
</evidence>
<dbReference type="Proteomes" id="UP000479114">
    <property type="component" value="Chromosome"/>
</dbReference>
<gene>
    <name evidence="10" type="ORF">GZH47_27095</name>
</gene>
<evidence type="ECO:0000313" key="11">
    <source>
        <dbReference type="Proteomes" id="UP000479114"/>
    </source>
</evidence>
<dbReference type="Pfam" id="PF25198">
    <property type="entry name" value="Spore_GerAC_N"/>
    <property type="match status" value="1"/>
</dbReference>
<keyword evidence="3" id="KW-0309">Germination</keyword>
<keyword evidence="11" id="KW-1185">Reference proteome</keyword>
<evidence type="ECO:0000256" key="5">
    <source>
        <dbReference type="ARBA" id="ARBA00023136"/>
    </source>
</evidence>
<keyword evidence="6" id="KW-0564">Palmitate</keyword>
<dbReference type="PANTHER" id="PTHR35789:SF1">
    <property type="entry name" value="SPORE GERMINATION PROTEIN B3"/>
    <property type="match status" value="1"/>
</dbReference>
<organism evidence="10 11">
    <name type="scientific">Paenibacillus rhizovicinus</name>
    <dbReference type="NCBI Taxonomy" id="2704463"/>
    <lineage>
        <taxon>Bacteria</taxon>
        <taxon>Bacillati</taxon>
        <taxon>Bacillota</taxon>
        <taxon>Bacilli</taxon>
        <taxon>Bacillales</taxon>
        <taxon>Paenibacillaceae</taxon>
        <taxon>Paenibacillus</taxon>
    </lineage>
</organism>
<keyword evidence="5" id="KW-0472">Membrane</keyword>
<proteinExistence type="inferred from homology"/>
<reference evidence="10 11" key="1">
    <citation type="submission" date="2020-02" db="EMBL/GenBank/DDBJ databases">
        <title>Paenibacillus sp. nov., isolated from rhizosphere soil of tomato.</title>
        <authorList>
            <person name="Weon H.-Y."/>
            <person name="Lee S.A."/>
        </authorList>
    </citation>
    <scope>NUCLEOTIDE SEQUENCE [LARGE SCALE GENOMIC DNA]</scope>
    <source>
        <strain evidence="10 11">14171R-81</strain>
    </source>
</reference>
<accession>A0A6C0P6F9</accession>
<dbReference type="EMBL" id="CP048286">
    <property type="protein sequence ID" value="QHW34099.1"/>
    <property type="molecule type" value="Genomic_DNA"/>
</dbReference>
<dbReference type="InterPro" id="IPR057336">
    <property type="entry name" value="GerAC_N"/>
</dbReference>
<evidence type="ECO:0000256" key="7">
    <source>
        <dbReference type="ARBA" id="ARBA00023288"/>
    </source>
</evidence>
<sequence length="378" mass="42927">MKAKAIRGFMLAGVLVVQGLLSGCWDSKELADEAFVTGIGVDYADGMFIVSLQLLDFAAIAKSESESPAPPNVWIGTGKGKSLHAAISSLAISAQVELSLEQLKVVVVREPAMPKMVEILDALNRVRVSRYTSWIFGTKEKINDLFASDAFFEQSQLASLMYDPGLLFRQDSMFQPMTMQQFVANYNESSETALLPSVAINNRAWRKRKTKMHMEQINGLFAFKDKRKPVFFSVGEARGLQWANKHFNRDVLTVNSSNGVASITVRNLKVRRKVEMRGDRPILKLDIQVRSSLNEVGPEIDRSTIIENAKNQIKQEVLSAYENGVKKEVDLYNFEEILYRYHLKTWKKLSKHHWKPEEKELQVNIRFGLKYSGVFELR</sequence>
<feature type="domain" description="Spore germination protein N-terminal" evidence="9">
    <location>
        <begin position="26"/>
        <end position="199"/>
    </location>
</feature>
<dbReference type="InterPro" id="IPR008844">
    <property type="entry name" value="Spore_GerAC-like"/>
</dbReference>
<dbReference type="Pfam" id="PF05504">
    <property type="entry name" value="Spore_GerAC"/>
    <property type="match status" value="1"/>
</dbReference>
<evidence type="ECO:0000313" key="10">
    <source>
        <dbReference type="EMBL" id="QHW34099.1"/>
    </source>
</evidence>
<dbReference type="InterPro" id="IPR046953">
    <property type="entry name" value="Spore_GerAC-like_C"/>
</dbReference>
<evidence type="ECO:0000256" key="1">
    <source>
        <dbReference type="ARBA" id="ARBA00004635"/>
    </source>
</evidence>
<evidence type="ECO:0000256" key="6">
    <source>
        <dbReference type="ARBA" id="ARBA00023139"/>
    </source>
</evidence>
<keyword evidence="7" id="KW-0449">Lipoprotein</keyword>
<dbReference type="Gene3D" id="3.30.300.210">
    <property type="entry name" value="Nutrient germinant receptor protein C, domain 3"/>
    <property type="match status" value="1"/>
</dbReference>
<dbReference type="KEGG" id="prz:GZH47_27095"/>
<evidence type="ECO:0000259" key="9">
    <source>
        <dbReference type="Pfam" id="PF25198"/>
    </source>
</evidence>
<dbReference type="InterPro" id="IPR038501">
    <property type="entry name" value="Spore_GerAC_C_sf"/>
</dbReference>
<evidence type="ECO:0000256" key="4">
    <source>
        <dbReference type="ARBA" id="ARBA00022729"/>
    </source>
</evidence>